<dbReference type="InterPro" id="IPR011761">
    <property type="entry name" value="ATP-grasp"/>
</dbReference>
<dbReference type="PANTHER" id="PTHR23132:SF23">
    <property type="entry name" value="D-ALANINE--D-ALANINE LIGASE B"/>
    <property type="match status" value="1"/>
</dbReference>
<evidence type="ECO:0000256" key="1">
    <source>
        <dbReference type="PROSITE-ProRule" id="PRU00409"/>
    </source>
</evidence>
<reference evidence="4" key="1">
    <citation type="journal article" date="2010" name="PLoS ONE">
        <title>The Arthrobacter arilaitensis Re117 genome sequence reveals its genetic adaptation to the surface of cheese.</title>
        <authorList>
            <person name="Monnet C."/>
            <person name="Loux V."/>
            <person name="Gibrat J.F."/>
            <person name="Spinnler E."/>
            <person name="Barbe V."/>
            <person name="Vacherie B."/>
            <person name="Gavory F."/>
            <person name="Gourbeyre E."/>
            <person name="Siguier P."/>
            <person name="Chandler M."/>
            <person name="Elleuch R."/>
            <person name="Irlinger F."/>
            <person name="Vallaeys T."/>
        </authorList>
    </citation>
    <scope>NUCLEOTIDE SEQUENCE</scope>
    <source>
        <strain evidence="4">DSM 16368 / CIP 108037 / IAM 15318 / JCM 13566 / Re117</strain>
    </source>
</reference>
<keyword evidence="4" id="KW-1185">Reference proteome</keyword>
<evidence type="ECO:0000313" key="4">
    <source>
        <dbReference type="Proteomes" id="UP000006878"/>
    </source>
</evidence>
<dbReference type="PROSITE" id="PS50975">
    <property type="entry name" value="ATP_GRASP"/>
    <property type="match status" value="1"/>
</dbReference>
<reference evidence="4" key="2">
    <citation type="submission" date="2010-07" db="EMBL/GenBank/DDBJ databases">
        <title>Complete genome sequence of Arthrobacter arilaitensis (strain DSM 16368 / CIP 108037 / JCM 13566 / Re117).</title>
        <authorList>
            <person name="Genoscope."/>
        </authorList>
    </citation>
    <scope>NUCLEOTIDE SEQUENCE [LARGE SCALE GENOMIC DNA]</scope>
    <source>
        <strain evidence="4">DSM 16368 / CIP 108037 / IAM 15318 / JCM 13566 / Re117</strain>
    </source>
</reference>
<feature type="domain" description="ATP-grasp" evidence="2">
    <location>
        <begin position="115"/>
        <end position="303"/>
    </location>
</feature>
<organism evidence="3 4">
    <name type="scientific">Glutamicibacter arilaitensis (strain DSM 16368 / CIP 108037 / IAM 15318 / JCM 13566 / NCIMB 14258 / Re117)</name>
    <name type="common">Arthrobacter arilaitensis</name>
    <dbReference type="NCBI Taxonomy" id="861360"/>
    <lineage>
        <taxon>Bacteria</taxon>
        <taxon>Bacillati</taxon>
        <taxon>Actinomycetota</taxon>
        <taxon>Actinomycetes</taxon>
        <taxon>Micrococcales</taxon>
        <taxon>Micrococcaceae</taxon>
        <taxon>Glutamicibacter</taxon>
    </lineage>
</organism>
<name>A0ABP1U9F1_GLUAR</name>
<dbReference type="EMBL" id="FQ311875">
    <property type="protein sequence ID" value="CBT77426.1"/>
    <property type="molecule type" value="Genomic_DNA"/>
</dbReference>
<dbReference type="SUPFAM" id="SSF56059">
    <property type="entry name" value="Glutathione synthetase ATP-binding domain-like"/>
    <property type="match status" value="1"/>
</dbReference>
<sequence>MKILVTGVGGPAGSSLARQLHARGHSVIGADMVPTIDPLLDAFHQVPAASDQQYPTRLQEIVLEHSVELVIPTVSEELPVLSAARIRELLELAGARLLISSEESVLISDDKYYTMLTLRGDNVPVPDFARINAGNSEALAQFSPEEQIIIKPRVSRGGRGVRLVTAGDLGAGRVSAGTRDVVQRFAPGREFAPMIFRNPDTGDIEACVVVEKTELREGLVGNAVSVRRCELDDPIAAHVARIVRSAVQSLELVGPVDMDVRLGGDGQPVVLEVNARFGANSQSAPELLDAALRLAGVASTAQAGCA</sequence>
<dbReference type="Gene3D" id="3.40.50.20">
    <property type="match status" value="1"/>
</dbReference>
<dbReference type="RefSeq" id="WP_013350525.1">
    <property type="nucleotide sequence ID" value="NC_014550.1"/>
</dbReference>
<dbReference type="InterPro" id="IPR036291">
    <property type="entry name" value="NAD(P)-bd_dom_sf"/>
</dbReference>
<proteinExistence type="predicted"/>
<dbReference type="SUPFAM" id="SSF51735">
    <property type="entry name" value="NAD(P)-binding Rossmann-fold domains"/>
    <property type="match status" value="1"/>
</dbReference>
<dbReference type="Pfam" id="PF02655">
    <property type="entry name" value="ATP-grasp_3"/>
    <property type="match status" value="1"/>
</dbReference>
<evidence type="ECO:0000259" key="2">
    <source>
        <dbReference type="PROSITE" id="PS50975"/>
    </source>
</evidence>
<evidence type="ECO:0000313" key="3">
    <source>
        <dbReference type="EMBL" id="CBT77426.1"/>
    </source>
</evidence>
<accession>A0ABP1U9F1</accession>
<keyword evidence="1" id="KW-0067">ATP-binding</keyword>
<protein>
    <recommendedName>
        <fullName evidence="2">ATP-grasp domain-containing protein</fullName>
    </recommendedName>
</protein>
<dbReference type="InterPro" id="IPR003806">
    <property type="entry name" value="ATP-grasp_PylC-type"/>
</dbReference>
<dbReference type="Gene3D" id="3.30.470.20">
    <property type="entry name" value="ATP-grasp fold, B domain"/>
    <property type="match status" value="1"/>
</dbReference>
<dbReference type="PANTHER" id="PTHR23132">
    <property type="entry name" value="D-ALANINE--D-ALANINE LIGASE"/>
    <property type="match status" value="1"/>
</dbReference>
<keyword evidence="1" id="KW-0547">Nucleotide-binding</keyword>
<dbReference type="GeneID" id="303186771"/>
<gene>
    <name evidence="3" type="ordered locus">AARI_32270</name>
</gene>
<dbReference type="Proteomes" id="UP000006878">
    <property type="component" value="Chromosome"/>
</dbReference>